<dbReference type="CDD" id="cd01823">
    <property type="entry name" value="SEST_like"/>
    <property type="match status" value="1"/>
</dbReference>
<dbReference type="InterPro" id="IPR037460">
    <property type="entry name" value="SEST-like"/>
</dbReference>
<dbReference type="EMBL" id="AAMD01000065">
    <property type="protein sequence ID" value="EAU66071.1"/>
    <property type="molecule type" value="Genomic_DNA"/>
</dbReference>
<dbReference type="PATRIC" id="fig|378806.16.peg.5168"/>
<sequence>MTRATRLPLQVASVLALLVIAGCGAHSQVVRDYESNVDGSLIADDSGIGWEVVDRFRLVSEPQGTEKLFNRFVSYYGTVSSQINNEGMLETQWDAAAGRYRDGYLAVAKWKVKLSFNDAGMCEWRVGAYAPTLAPCRSFVVEVPKGETMVEVRLGGSNGVIRRTVLRPRDVLIASLGDSYASGEGVPDLRQYGGWLFWKWADAKWMDARCRRSLFSAPGLAALMYAKINPHVSVTHLTYACSGAKMSEGLLEEYEGASPPESAAALRPQVDEFIGDLEKAGRTPDYLTISAGGNDIGFADIVTAAATGSVDDVKKVVKRSVRCGVMSVAEDALTLKAKLDSSRFIRGQTQILLTEYPNPTNLWRLPENSVGIVGTKEEFKEDCAPSKGKINFVPSAWVLGMVMQISREELREINEKVAAPLSDMTTRLADAVGARRVSGIDEEFRLHGYCAPGLFTPNGIVRWVNTVRDSSRMMGLVKLSGAMHPNIRGQAAIARHILEKIRSAECADGKIEEGTPVRAKLCQGDSWRAELPGFGPGPEPLPASKQFPN</sequence>
<dbReference type="GO" id="GO:0006629">
    <property type="term" value="P:lipid metabolic process"/>
    <property type="evidence" value="ECO:0007669"/>
    <property type="project" value="TreeGrafter"/>
</dbReference>
<feature type="disulfide bond" evidence="1">
    <location>
        <begin position="210"/>
        <end position="241"/>
    </location>
</feature>
<evidence type="ECO:0000313" key="4">
    <source>
        <dbReference type="EMBL" id="EAU66071.1"/>
    </source>
</evidence>
<name>Q090B2_STIAD</name>
<accession>Q090B2</accession>
<dbReference type="SUPFAM" id="SSF52266">
    <property type="entry name" value="SGNH hydrolase"/>
    <property type="match status" value="1"/>
</dbReference>
<dbReference type="Proteomes" id="UP000001351">
    <property type="component" value="Chromosome"/>
</dbReference>
<evidence type="ECO:0000256" key="1">
    <source>
        <dbReference type="PIRSR" id="PIRSR637460-2"/>
    </source>
</evidence>
<proteinExistence type="predicted"/>
<keyword evidence="5" id="KW-1185">Reference proteome</keyword>
<dbReference type="InterPro" id="IPR036514">
    <property type="entry name" value="SGNH_hydro_sf"/>
</dbReference>
<dbReference type="OrthoDB" id="7583701at2"/>
<reference evidence="3 5" key="2">
    <citation type="journal article" date="2011" name="Mol. Biol. Evol.">
        <title>Comparative genomic analysis of fruiting body formation in Myxococcales.</title>
        <authorList>
            <person name="Huntley S."/>
            <person name="Hamann N."/>
            <person name="Wegener-Feldbrugge S."/>
            <person name="Treuner-Lange A."/>
            <person name="Kube M."/>
            <person name="Reinhardt R."/>
            <person name="Klages S."/>
            <person name="Muller R."/>
            <person name="Ronning C.M."/>
            <person name="Nierman W.C."/>
            <person name="Sogaard-Andersen L."/>
        </authorList>
    </citation>
    <scope>NUCLEOTIDE SEQUENCE [LARGE SCALE GENOMIC DNA]</scope>
    <source>
        <strain evidence="3 5">DW4/3-1</strain>
    </source>
</reference>
<dbReference type="PROSITE" id="PS51257">
    <property type="entry name" value="PROKAR_LIPOPROTEIN"/>
    <property type="match status" value="1"/>
</dbReference>
<dbReference type="AlphaFoldDB" id="Q090B2"/>
<feature type="signal peptide" evidence="2">
    <location>
        <begin position="1"/>
        <end position="27"/>
    </location>
</feature>
<dbReference type="Proteomes" id="UP000032702">
    <property type="component" value="Unassembled WGS sequence"/>
</dbReference>
<gene>
    <name evidence="3" type="ordered locus">STAUR_2536</name>
    <name evidence="4" type="ORF">STIAU_1432</name>
</gene>
<dbReference type="HOGENOM" id="CLU_017225_0_0_7"/>
<dbReference type="PANTHER" id="PTHR37981">
    <property type="entry name" value="LIPASE 2"/>
    <property type="match status" value="1"/>
</dbReference>
<dbReference type="STRING" id="378806.STAUR_2536"/>
<keyword evidence="2" id="KW-0732">Signal</keyword>
<dbReference type="eggNOG" id="ENOG5030QXU">
    <property type="taxonomic scope" value="Bacteria"/>
</dbReference>
<reference evidence="4 6" key="1">
    <citation type="submission" date="2006-04" db="EMBL/GenBank/DDBJ databases">
        <authorList>
            <person name="Nierman W.C."/>
        </authorList>
    </citation>
    <scope>NUCLEOTIDE SEQUENCE [LARGE SCALE GENOMIC DNA]</scope>
    <source>
        <strain evidence="4 6">DW4/3-1</strain>
    </source>
</reference>
<evidence type="ECO:0000313" key="5">
    <source>
        <dbReference type="Proteomes" id="UP000001351"/>
    </source>
</evidence>
<dbReference type="PANTHER" id="PTHR37981:SF1">
    <property type="entry name" value="SGNH HYDROLASE-TYPE ESTERASE DOMAIN-CONTAINING PROTEIN"/>
    <property type="match status" value="1"/>
</dbReference>
<organism evidence="4 6">
    <name type="scientific">Stigmatella aurantiaca (strain DW4/3-1)</name>
    <dbReference type="NCBI Taxonomy" id="378806"/>
    <lineage>
        <taxon>Bacteria</taxon>
        <taxon>Pseudomonadati</taxon>
        <taxon>Myxococcota</taxon>
        <taxon>Myxococcia</taxon>
        <taxon>Myxococcales</taxon>
        <taxon>Cystobacterineae</taxon>
        <taxon>Archangiaceae</taxon>
        <taxon>Stigmatella</taxon>
    </lineage>
</organism>
<protein>
    <submittedName>
        <fullName evidence="4">Uncharacterized protein</fullName>
    </submittedName>
</protein>
<evidence type="ECO:0000313" key="6">
    <source>
        <dbReference type="Proteomes" id="UP000032702"/>
    </source>
</evidence>
<evidence type="ECO:0000313" key="3">
    <source>
        <dbReference type="EMBL" id="ADO70340.1"/>
    </source>
</evidence>
<keyword evidence="1" id="KW-1015">Disulfide bond</keyword>
<dbReference type="KEGG" id="sur:STAUR_2536"/>
<dbReference type="Gene3D" id="3.40.50.1110">
    <property type="entry name" value="SGNH hydrolase"/>
    <property type="match status" value="1"/>
</dbReference>
<evidence type="ECO:0000256" key="2">
    <source>
        <dbReference type="SAM" id="SignalP"/>
    </source>
</evidence>
<dbReference type="EMBL" id="CP002271">
    <property type="protein sequence ID" value="ADO70340.1"/>
    <property type="molecule type" value="Genomic_DNA"/>
</dbReference>
<dbReference type="GO" id="GO:0016788">
    <property type="term" value="F:hydrolase activity, acting on ester bonds"/>
    <property type="evidence" value="ECO:0007669"/>
    <property type="project" value="InterPro"/>
</dbReference>
<feature type="chain" id="PRO_5010840182" evidence="2">
    <location>
        <begin position="28"/>
        <end position="549"/>
    </location>
</feature>